<feature type="domain" description="N-acetyltransferase" evidence="1">
    <location>
        <begin position="9"/>
        <end position="96"/>
    </location>
</feature>
<protein>
    <submittedName>
        <fullName evidence="2">N-acetyltransferase</fullName>
    </submittedName>
</protein>
<keyword evidence="3" id="KW-1185">Reference proteome</keyword>
<dbReference type="GO" id="GO:0016740">
    <property type="term" value="F:transferase activity"/>
    <property type="evidence" value="ECO:0007669"/>
    <property type="project" value="UniProtKB-KW"/>
</dbReference>
<reference evidence="2 3" key="1">
    <citation type="submission" date="2018-02" db="EMBL/GenBank/DDBJ databases">
        <title>Corynebacterium alimpuense sp. nov., a marine obligate actinomycete isolated from sediments of Valparaiso bay, Chile.</title>
        <authorList>
            <person name="Claverias F."/>
            <person name="Gonzales-Siles L."/>
            <person name="Salva-Serra F."/>
            <person name="Inganaes E."/>
            <person name="Molin K."/>
            <person name="Cumsille A."/>
            <person name="Undabarrena A."/>
            <person name="Couve E."/>
            <person name="Moore E.R.B."/>
            <person name="Gomila M."/>
            <person name="Camara B."/>
        </authorList>
    </citation>
    <scope>NUCLEOTIDE SEQUENCE [LARGE SCALE GENOMIC DNA]</scope>
    <source>
        <strain evidence="2 3">CCUG 69366</strain>
    </source>
</reference>
<gene>
    <name evidence="2" type="ORF">C5L39_00025</name>
</gene>
<dbReference type="InterPro" id="IPR031165">
    <property type="entry name" value="GNAT_YJDJ"/>
</dbReference>
<accession>A0A3M8KBB1</accession>
<dbReference type="Gene3D" id="3.40.630.30">
    <property type="match status" value="1"/>
</dbReference>
<keyword evidence="2" id="KW-0808">Transferase</keyword>
<dbReference type="OrthoDB" id="5405911at2"/>
<comment type="caution">
    <text evidence="2">The sequence shown here is derived from an EMBL/GenBank/DDBJ whole genome shotgun (WGS) entry which is preliminary data.</text>
</comment>
<evidence type="ECO:0000313" key="3">
    <source>
        <dbReference type="Proteomes" id="UP000266975"/>
    </source>
</evidence>
<name>A0A3M8KBB1_9CORY</name>
<evidence type="ECO:0000259" key="1">
    <source>
        <dbReference type="PROSITE" id="PS51729"/>
    </source>
</evidence>
<dbReference type="Pfam" id="PF14542">
    <property type="entry name" value="Acetyltransf_CG"/>
    <property type="match status" value="1"/>
</dbReference>
<dbReference type="RefSeq" id="WP_123046857.1">
    <property type="nucleotide sequence ID" value="NZ_PTJO01000001.1"/>
</dbReference>
<dbReference type="Proteomes" id="UP000266975">
    <property type="component" value="Unassembled WGS sequence"/>
</dbReference>
<evidence type="ECO:0000313" key="2">
    <source>
        <dbReference type="EMBL" id="RNE49812.1"/>
    </source>
</evidence>
<dbReference type="PROSITE" id="PS51729">
    <property type="entry name" value="GNAT_YJDJ"/>
    <property type="match status" value="1"/>
</dbReference>
<dbReference type="CDD" id="cd04301">
    <property type="entry name" value="NAT_SF"/>
    <property type="match status" value="1"/>
</dbReference>
<dbReference type="PANTHER" id="PTHR31435:SF9">
    <property type="entry name" value="PROTEIN NATD1"/>
    <property type="match status" value="1"/>
</dbReference>
<dbReference type="InterPro" id="IPR016181">
    <property type="entry name" value="Acyl_CoA_acyltransferase"/>
</dbReference>
<dbReference type="SUPFAM" id="SSF55729">
    <property type="entry name" value="Acyl-CoA N-acyltransferases (Nat)"/>
    <property type="match status" value="1"/>
</dbReference>
<dbReference type="InterPro" id="IPR045057">
    <property type="entry name" value="Gcn5-rel_NAT"/>
</dbReference>
<sequence length="96" mass="10675">MSGEKYSIEHHEDKQRYEISVDGREAGYCAYVVSSEGVLDFNHTVVDQAFRGHGLSIPLIKAALDDARASGARIRPSCSAVEQFIDKNQDYRTLIA</sequence>
<dbReference type="PANTHER" id="PTHR31435">
    <property type="entry name" value="PROTEIN NATD1"/>
    <property type="match status" value="1"/>
</dbReference>
<dbReference type="EMBL" id="PTJO01000001">
    <property type="protein sequence ID" value="RNE49812.1"/>
    <property type="molecule type" value="Genomic_DNA"/>
</dbReference>
<organism evidence="2 3">
    <name type="scientific">Corynebacterium alimapuense</name>
    <dbReference type="NCBI Taxonomy" id="1576874"/>
    <lineage>
        <taxon>Bacteria</taxon>
        <taxon>Bacillati</taxon>
        <taxon>Actinomycetota</taxon>
        <taxon>Actinomycetes</taxon>
        <taxon>Mycobacteriales</taxon>
        <taxon>Corynebacteriaceae</taxon>
        <taxon>Corynebacterium</taxon>
    </lineage>
</organism>
<proteinExistence type="predicted"/>
<dbReference type="AlphaFoldDB" id="A0A3M8KBB1"/>